<feature type="compositionally biased region" description="Acidic residues" evidence="1">
    <location>
        <begin position="78"/>
        <end position="93"/>
    </location>
</feature>
<dbReference type="AlphaFoldDB" id="A0AAN9EN19"/>
<feature type="region of interest" description="Disordered" evidence="1">
    <location>
        <begin position="72"/>
        <end position="93"/>
    </location>
</feature>
<dbReference type="EMBL" id="JAYWIO010000005">
    <property type="protein sequence ID" value="KAK7260579.1"/>
    <property type="molecule type" value="Genomic_DNA"/>
</dbReference>
<organism evidence="2 3">
    <name type="scientific">Crotalaria pallida</name>
    <name type="common">Smooth rattlebox</name>
    <name type="synonym">Crotalaria striata</name>
    <dbReference type="NCBI Taxonomy" id="3830"/>
    <lineage>
        <taxon>Eukaryota</taxon>
        <taxon>Viridiplantae</taxon>
        <taxon>Streptophyta</taxon>
        <taxon>Embryophyta</taxon>
        <taxon>Tracheophyta</taxon>
        <taxon>Spermatophyta</taxon>
        <taxon>Magnoliopsida</taxon>
        <taxon>eudicotyledons</taxon>
        <taxon>Gunneridae</taxon>
        <taxon>Pentapetalae</taxon>
        <taxon>rosids</taxon>
        <taxon>fabids</taxon>
        <taxon>Fabales</taxon>
        <taxon>Fabaceae</taxon>
        <taxon>Papilionoideae</taxon>
        <taxon>50 kb inversion clade</taxon>
        <taxon>genistoids sensu lato</taxon>
        <taxon>core genistoids</taxon>
        <taxon>Crotalarieae</taxon>
        <taxon>Crotalaria</taxon>
    </lineage>
</organism>
<evidence type="ECO:0000313" key="2">
    <source>
        <dbReference type="EMBL" id="KAK7260579.1"/>
    </source>
</evidence>
<evidence type="ECO:0000313" key="3">
    <source>
        <dbReference type="Proteomes" id="UP001372338"/>
    </source>
</evidence>
<gene>
    <name evidence="2" type="ORF">RIF29_26738</name>
</gene>
<reference evidence="2 3" key="1">
    <citation type="submission" date="2024-01" db="EMBL/GenBank/DDBJ databases">
        <title>The genomes of 5 underutilized Papilionoideae crops provide insights into root nodulation and disease resistanc.</title>
        <authorList>
            <person name="Yuan L."/>
        </authorList>
    </citation>
    <scope>NUCLEOTIDE SEQUENCE [LARGE SCALE GENOMIC DNA]</scope>
    <source>
        <strain evidence="2">ZHUSHIDOU_FW_LH</strain>
        <tissue evidence="2">Leaf</tissue>
    </source>
</reference>
<name>A0AAN9EN19_CROPI</name>
<keyword evidence="3" id="KW-1185">Reference proteome</keyword>
<proteinExistence type="predicted"/>
<comment type="caution">
    <text evidence="2">The sequence shown here is derived from an EMBL/GenBank/DDBJ whole genome shotgun (WGS) entry which is preliminary data.</text>
</comment>
<sequence>MRLGLGYHFLHGSGQVLIKDVESEDLEDLRKDVESGRDKEDVGELLFDNPIRLMEEEYVVDDEDVNEEVHHASINEQVSEEVEHDDVTEQVLG</sequence>
<evidence type="ECO:0000256" key="1">
    <source>
        <dbReference type="SAM" id="MobiDB-lite"/>
    </source>
</evidence>
<protein>
    <submittedName>
        <fullName evidence="2">Uncharacterized protein</fullName>
    </submittedName>
</protein>
<accession>A0AAN9EN19</accession>
<dbReference type="Proteomes" id="UP001372338">
    <property type="component" value="Unassembled WGS sequence"/>
</dbReference>